<reference evidence="11 12" key="1">
    <citation type="submission" date="2021-01" db="EMBL/GenBank/DDBJ databases">
        <title>Entomomonas sp. F2A isolated from a house cricket (Acheta domesticus).</title>
        <authorList>
            <person name="Spergser J."/>
            <person name="Busse H.-J."/>
        </authorList>
    </citation>
    <scope>NUCLEOTIDE SEQUENCE [LARGE SCALE GENOMIC DNA]</scope>
    <source>
        <strain evidence="11 12">F2A</strain>
    </source>
</reference>
<dbReference type="PROSITE" id="PS50928">
    <property type="entry name" value="ABC_TM1"/>
    <property type="match status" value="1"/>
</dbReference>
<feature type="transmembrane region" description="Helical" evidence="9">
    <location>
        <begin position="58"/>
        <end position="81"/>
    </location>
</feature>
<keyword evidence="8 9" id="KW-0472">Membrane</keyword>
<gene>
    <name evidence="11" type="ORF">JHT90_04170</name>
</gene>
<feature type="transmembrane region" description="Helical" evidence="9">
    <location>
        <begin position="196"/>
        <end position="214"/>
    </location>
</feature>
<keyword evidence="12" id="KW-1185">Reference proteome</keyword>
<dbReference type="SUPFAM" id="SSF161098">
    <property type="entry name" value="MetI-like"/>
    <property type="match status" value="1"/>
</dbReference>
<dbReference type="RefSeq" id="WP_201094518.1">
    <property type="nucleotide sequence ID" value="NZ_CP067393.1"/>
</dbReference>
<comment type="subcellular location">
    <subcellularLocation>
        <location evidence="1">Cell inner membrane</location>
        <topology evidence="1">Multi-pass membrane protein</topology>
    </subcellularLocation>
    <subcellularLocation>
        <location evidence="9">Cell membrane</location>
        <topology evidence="9">Multi-pass membrane protein</topology>
    </subcellularLocation>
</comment>
<dbReference type="InterPro" id="IPR010065">
    <property type="entry name" value="AA_ABC_transptr_permease_3TM"/>
</dbReference>
<evidence type="ECO:0000256" key="3">
    <source>
        <dbReference type="ARBA" id="ARBA00022448"/>
    </source>
</evidence>
<name>A0A974NH41_9GAMM</name>
<evidence type="ECO:0000256" key="8">
    <source>
        <dbReference type="ARBA" id="ARBA00023136"/>
    </source>
</evidence>
<feature type="transmembrane region" description="Helical" evidence="9">
    <location>
        <begin position="22"/>
        <end position="46"/>
    </location>
</feature>
<evidence type="ECO:0000313" key="12">
    <source>
        <dbReference type="Proteomes" id="UP000595278"/>
    </source>
</evidence>
<organism evidence="11 12">
    <name type="scientific">Entomomonas asaccharolytica</name>
    <dbReference type="NCBI Taxonomy" id="2785331"/>
    <lineage>
        <taxon>Bacteria</taxon>
        <taxon>Pseudomonadati</taxon>
        <taxon>Pseudomonadota</taxon>
        <taxon>Gammaproteobacteria</taxon>
        <taxon>Pseudomonadales</taxon>
        <taxon>Pseudomonadaceae</taxon>
        <taxon>Entomomonas</taxon>
    </lineage>
</organism>
<sequence>MQNLGINILFDWITIKRLLEGLYFTLEVSFAAIILSTLLGTLFGIIRTSNKLVVRIIFRVYLEVVRVLPTLVLLYILYYTLPSIFNLNIDGRLVGILAFTFWGAAEMSDIIRSAIISLPKHQTESALAIGLNKTQLFCYVLLPQALKLAVPPAINLAARIIMTTSLLVLISVQDITKVGKEIIEYATMIGNDMAPFWIYGFILLVFFAICYPLSKLSQRLTKRKG</sequence>
<dbReference type="GO" id="GO:0043190">
    <property type="term" value="C:ATP-binding cassette (ABC) transporter complex"/>
    <property type="evidence" value="ECO:0007669"/>
    <property type="project" value="InterPro"/>
</dbReference>
<evidence type="ECO:0000256" key="1">
    <source>
        <dbReference type="ARBA" id="ARBA00004429"/>
    </source>
</evidence>
<dbReference type="Gene3D" id="1.10.3720.10">
    <property type="entry name" value="MetI-like"/>
    <property type="match status" value="1"/>
</dbReference>
<evidence type="ECO:0000259" key="10">
    <source>
        <dbReference type="PROSITE" id="PS50928"/>
    </source>
</evidence>
<keyword evidence="4" id="KW-1003">Cell membrane</keyword>
<protein>
    <submittedName>
        <fullName evidence="11">Amino acid ABC transporter permease</fullName>
    </submittedName>
</protein>
<dbReference type="AlphaFoldDB" id="A0A974NH41"/>
<dbReference type="PANTHER" id="PTHR30614:SF36">
    <property type="entry name" value="ABC TRANSPORTER MEMBRANE-SPANNING PERMEASE-GLUTAMINE TRANSPORT"/>
    <property type="match status" value="1"/>
</dbReference>
<dbReference type="Proteomes" id="UP000595278">
    <property type="component" value="Chromosome"/>
</dbReference>
<dbReference type="KEGG" id="eaz:JHT90_04170"/>
<accession>A0A974NH41</accession>
<dbReference type="GO" id="GO:0006865">
    <property type="term" value="P:amino acid transport"/>
    <property type="evidence" value="ECO:0007669"/>
    <property type="project" value="UniProtKB-KW"/>
</dbReference>
<dbReference type="CDD" id="cd06261">
    <property type="entry name" value="TM_PBP2"/>
    <property type="match status" value="1"/>
</dbReference>
<comment type="similarity">
    <text evidence="2">Belongs to the binding-protein-dependent transport system permease family. HisMQ subfamily.</text>
</comment>
<dbReference type="NCBIfam" id="TIGR01726">
    <property type="entry name" value="HEQRo_perm_3TM"/>
    <property type="match status" value="1"/>
</dbReference>
<keyword evidence="7 9" id="KW-1133">Transmembrane helix</keyword>
<feature type="domain" description="ABC transmembrane type-1" evidence="10">
    <location>
        <begin position="22"/>
        <end position="217"/>
    </location>
</feature>
<evidence type="ECO:0000256" key="4">
    <source>
        <dbReference type="ARBA" id="ARBA00022475"/>
    </source>
</evidence>
<dbReference type="InterPro" id="IPR043429">
    <property type="entry name" value="ArtM/GltK/GlnP/TcyL/YhdX-like"/>
</dbReference>
<dbReference type="GO" id="GO:0022857">
    <property type="term" value="F:transmembrane transporter activity"/>
    <property type="evidence" value="ECO:0007669"/>
    <property type="project" value="InterPro"/>
</dbReference>
<keyword evidence="5 9" id="KW-0812">Transmembrane</keyword>
<dbReference type="EMBL" id="CP067393">
    <property type="protein sequence ID" value="QQP86442.1"/>
    <property type="molecule type" value="Genomic_DNA"/>
</dbReference>
<keyword evidence="6" id="KW-0029">Amino-acid transport</keyword>
<proteinExistence type="inferred from homology"/>
<evidence type="ECO:0000256" key="2">
    <source>
        <dbReference type="ARBA" id="ARBA00010072"/>
    </source>
</evidence>
<dbReference type="PANTHER" id="PTHR30614">
    <property type="entry name" value="MEMBRANE COMPONENT OF AMINO ACID ABC TRANSPORTER"/>
    <property type="match status" value="1"/>
</dbReference>
<evidence type="ECO:0000256" key="6">
    <source>
        <dbReference type="ARBA" id="ARBA00022970"/>
    </source>
</evidence>
<keyword evidence="3 9" id="KW-0813">Transport</keyword>
<dbReference type="Pfam" id="PF00528">
    <property type="entry name" value="BPD_transp_1"/>
    <property type="match status" value="1"/>
</dbReference>
<evidence type="ECO:0000256" key="5">
    <source>
        <dbReference type="ARBA" id="ARBA00022692"/>
    </source>
</evidence>
<evidence type="ECO:0000256" key="7">
    <source>
        <dbReference type="ARBA" id="ARBA00022989"/>
    </source>
</evidence>
<evidence type="ECO:0000256" key="9">
    <source>
        <dbReference type="RuleBase" id="RU363032"/>
    </source>
</evidence>
<dbReference type="InterPro" id="IPR035906">
    <property type="entry name" value="MetI-like_sf"/>
</dbReference>
<dbReference type="InterPro" id="IPR000515">
    <property type="entry name" value="MetI-like"/>
</dbReference>
<evidence type="ECO:0000313" key="11">
    <source>
        <dbReference type="EMBL" id="QQP86442.1"/>
    </source>
</evidence>